<comment type="caution">
    <text evidence="2">The sequence shown here is derived from an EMBL/GenBank/DDBJ whole genome shotgun (WGS) entry which is preliminary data.</text>
</comment>
<organism evidence="2 3">
    <name type="scientific">Colletotrichum orbiculare (strain 104-T / ATCC 96160 / CBS 514.97 / LARS 414 / MAFF 240422)</name>
    <name type="common">Cucumber anthracnose fungus</name>
    <name type="synonym">Colletotrichum lagenarium</name>
    <dbReference type="NCBI Taxonomy" id="1213857"/>
    <lineage>
        <taxon>Eukaryota</taxon>
        <taxon>Fungi</taxon>
        <taxon>Dikarya</taxon>
        <taxon>Ascomycota</taxon>
        <taxon>Pezizomycotina</taxon>
        <taxon>Sordariomycetes</taxon>
        <taxon>Hypocreomycetidae</taxon>
        <taxon>Glomerellales</taxon>
        <taxon>Glomerellaceae</taxon>
        <taxon>Colletotrichum</taxon>
        <taxon>Colletotrichum orbiculare species complex</taxon>
    </lineage>
</organism>
<evidence type="ECO:0008006" key="4">
    <source>
        <dbReference type="Google" id="ProtNLM"/>
    </source>
</evidence>
<gene>
    <name evidence="2" type="ORF">Cob_v006793</name>
</gene>
<reference evidence="3" key="2">
    <citation type="journal article" date="2019" name="Mol. Plant Microbe Interact.">
        <title>Genome sequence resources for four phytopathogenic fungi from the Colletotrichum orbiculare species complex.</title>
        <authorList>
            <person name="Gan P."/>
            <person name="Tsushima A."/>
            <person name="Narusaka M."/>
            <person name="Narusaka Y."/>
            <person name="Takano Y."/>
            <person name="Kubo Y."/>
            <person name="Shirasu K."/>
        </authorList>
    </citation>
    <scope>GENOME REANNOTATION</scope>
    <source>
        <strain evidence="3">104-T / ATCC 96160 / CBS 514.97 / LARS 414 / MAFF 240422</strain>
    </source>
</reference>
<dbReference type="OrthoDB" id="10498769at2759"/>
<proteinExistence type="predicted"/>
<sequence length="179" mass="19933">MQSHIFVTFLPITTTLTIGHADAVWKGVKSPRIISDSAPLSRTQEDERLETAELAILQKRQPWVLSGRILRFFVDVALAPGQVLNEVFELVFGGPGNIHPRAGQTVHIEQTEIDAGLGEFTFRITAERDSFRVHAEIQVQTGDIALYYVHRVGALEFFQNNRWVASALQVAVGCGFPLH</sequence>
<evidence type="ECO:0000313" key="2">
    <source>
        <dbReference type="EMBL" id="TDZ20568.1"/>
    </source>
</evidence>
<reference evidence="3" key="1">
    <citation type="journal article" date="2013" name="New Phytol.">
        <title>Comparative genomic and transcriptomic analyses reveal the hemibiotrophic stage shift of Colletotrichum fungi.</title>
        <authorList>
            <person name="Gan P."/>
            <person name="Ikeda K."/>
            <person name="Irieda H."/>
            <person name="Narusaka M."/>
            <person name="O'Connell R.J."/>
            <person name="Narusaka Y."/>
            <person name="Takano Y."/>
            <person name="Kubo Y."/>
            <person name="Shirasu K."/>
        </authorList>
    </citation>
    <scope>NUCLEOTIDE SEQUENCE [LARGE SCALE GENOMIC DNA]</scope>
    <source>
        <strain evidence="3">104-T / ATCC 96160 / CBS 514.97 / LARS 414 / MAFF 240422</strain>
    </source>
</reference>
<keyword evidence="3" id="KW-1185">Reference proteome</keyword>
<feature type="chain" id="PRO_5019841095" description="DUF1990 domain-containing protein" evidence="1">
    <location>
        <begin position="22"/>
        <end position="179"/>
    </location>
</feature>
<evidence type="ECO:0000256" key="1">
    <source>
        <dbReference type="SAM" id="SignalP"/>
    </source>
</evidence>
<accession>A0A484FRN0</accession>
<evidence type="ECO:0000313" key="3">
    <source>
        <dbReference type="Proteomes" id="UP000014480"/>
    </source>
</evidence>
<dbReference type="Proteomes" id="UP000014480">
    <property type="component" value="Unassembled WGS sequence"/>
</dbReference>
<dbReference type="AlphaFoldDB" id="A0A484FRN0"/>
<feature type="signal peptide" evidence="1">
    <location>
        <begin position="1"/>
        <end position="21"/>
    </location>
</feature>
<protein>
    <recommendedName>
        <fullName evidence="4">DUF1990 domain-containing protein</fullName>
    </recommendedName>
</protein>
<dbReference type="EMBL" id="AMCV02000017">
    <property type="protein sequence ID" value="TDZ20568.1"/>
    <property type="molecule type" value="Genomic_DNA"/>
</dbReference>
<name>A0A484FRN0_COLOR</name>
<keyword evidence="1" id="KW-0732">Signal</keyword>